<evidence type="ECO:0000313" key="1">
    <source>
        <dbReference type="EMBL" id="KAL1280839.1"/>
    </source>
</evidence>
<organism evidence="1 2">
    <name type="scientific">Cirrhinus molitorella</name>
    <name type="common">mud carp</name>
    <dbReference type="NCBI Taxonomy" id="172907"/>
    <lineage>
        <taxon>Eukaryota</taxon>
        <taxon>Metazoa</taxon>
        <taxon>Chordata</taxon>
        <taxon>Craniata</taxon>
        <taxon>Vertebrata</taxon>
        <taxon>Euteleostomi</taxon>
        <taxon>Actinopterygii</taxon>
        <taxon>Neopterygii</taxon>
        <taxon>Teleostei</taxon>
        <taxon>Ostariophysi</taxon>
        <taxon>Cypriniformes</taxon>
        <taxon>Cyprinidae</taxon>
        <taxon>Labeoninae</taxon>
        <taxon>Labeonini</taxon>
        <taxon>Cirrhinus</taxon>
    </lineage>
</organism>
<dbReference type="Proteomes" id="UP001558613">
    <property type="component" value="Unassembled WGS sequence"/>
</dbReference>
<evidence type="ECO:0000313" key="2">
    <source>
        <dbReference type="Proteomes" id="UP001558613"/>
    </source>
</evidence>
<proteinExistence type="predicted"/>
<comment type="caution">
    <text evidence="1">The sequence shown here is derived from an EMBL/GenBank/DDBJ whole genome shotgun (WGS) entry which is preliminary data.</text>
</comment>
<gene>
    <name evidence="1" type="ORF">QQF64_015439</name>
</gene>
<name>A0ABR3NV98_9TELE</name>
<accession>A0ABR3NV98</accession>
<sequence length="101" mass="11308">MSFAGRRSAFIHSARVSFLLSRSGRDVRWKISFSKSQFLIVEERRSALRSPEDSLGTAPMERALALSLSLSRSLSLSAFVVLTRCSMSQLGRSYTHMHADI</sequence>
<protein>
    <submittedName>
        <fullName evidence="1">Uncharacterized protein</fullName>
    </submittedName>
</protein>
<dbReference type="EMBL" id="JAYMGO010000002">
    <property type="protein sequence ID" value="KAL1280839.1"/>
    <property type="molecule type" value="Genomic_DNA"/>
</dbReference>
<reference evidence="1 2" key="1">
    <citation type="submission" date="2023-09" db="EMBL/GenBank/DDBJ databases">
        <authorList>
            <person name="Wang M."/>
        </authorList>
    </citation>
    <scope>NUCLEOTIDE SEQUENCE [LARGE SCALE GENOMIC DNA]</scope>
    <source>
        <strain evidence="1">GT-2023</strain>
        <tissue evidence="1">Liver</tissue>
    </source>
</reference>
<keyword evidence="2" id="KW-1185">Reference proteome</keyword>